<feature type="compositionally biased region" description="Basic and acidic residues" evidence="1">
    <location>
        <begin position="131"/>
        <end position="140"/>
    </location>
</feature>
<reference evidence="3" key="2">
    <citation type="submission" date="2022-07" db="EMBL/GenBank/DDBJ databases">
        <authorList>
            <person name="Goncalves M.F.M."/>
            <person name="Hilario S."/>
            <person name="Van De Peer Y."/>
            <person name="Esteves A.C."/>
            <person name="Alves A."/>
        </authorList>
    </citation>
    <scope>NUCLEOTIDE SEQUENCE</scope>
    <source>
        <strain evidence="3">MUM 19.33</strain>
    </source>
</reference>
<evidence type="ECO:0000256" key="2">
    <source>
        <dbReference type="SAM" id="SignalP"/>
    </source>
</evidence>
<dbReference type="GeneID" id="75829379"/>
<dbReference type="Proteomes" id="UP001055219">
    <property type="component" value="Unassembled WGS sequence"/>
</dbReference>
<feature type="region of interest" description="Disordered" evidence="1">
    <location>
        <begin position="122"/>
        <end position="191"/>
    </location>
</feature>
<evidence type="ECO:0000313" key="4">
    <source>
        <dbReference type="Proteomes" id="UP001055219"/>
    </source>
</evidence>
<protein>
    <recommendedName>
        <fullName evidence="5">Chitin-binding type-2 domain-containing protein</fullName>
    </recommendedName>
</protein>
<dbReference type="RefSeq" id="XP_051358627.1">
    <property type="nucleotide sequence ID" value="XM_051510473.1"/>
</dbReference>
<comment type="caution">
    <text evidence="3">The sequence shown here is derived from an EMBL/GenBank/DDBJ whole genome shotgun (WGS) entry which is preliminary data.</text>
</comment>
<evidence type="ECO:0000313" key="3">
    <source>
        <dbReference type="EMBL" id="KAI6777771.1"/>
    </source>
</evidence>
<gene>
    <name evidence="3" type="ORF">J7T54_002873</name>
</gene>
<accession>A0A9Q0BAI3</accession>
<organism evidence="3 4">
    <name type="scientific">Emericellopsis cladophorae</name>
    <dbReference type="NCBI Taxonomy" id="2686198"/>
    <lineage>
        <taxon>Eukaryota</taxon>
        <taxon>Fungi</taxon>
        <taxon>Dikarya</taxon>
        <taxon>Ascomycota</taxon>
        <taxon>Pezizomycotina</taxon>
        <taxon>Sordariomycetes</taxon>
        <taxon>Hypocreomycetidae</taxon>
        <taxon>Hypocreales</taxon>
        <taxon>Bionectriaceae</taxon>
        <taxon>Emericellopsis</taxon>
    </lineage>
</organism>
<dbReference type="OrthoDB" id="5152606at2759"/>
<evidence type="ECO:0008006" key="5">
    <source>
        <dbReference type="Google" id="ProtNLM"/>
    </source>
</evidence>
<keyword evidence="2" id="KW-0732">Signal</keyword>
<reference evidence="3" key="1">
    <citation type="journal article" date="2021" name="J Fungi (Basel)">
        <title>Genomic and Metabolomic Analyses of the Marine Fungus Emericellopsis cladophorae: Insights into Saltwater Adaptability Mechanisms and Its Biosynthetic Potential.</title>
        <authorList>
            <person name="Goncalves M.F.M."/>
            <person name="Hilario S."/>
            <person name="Van de Peer Y."/>
            <person name="Esteves A.C."/>
            <person name="Alves A."/>
        </authorList>
    </citation>
    <scope>NUCLEOTIDE SEQUENCE</scope>
    <source>
        <strain evidence="3">MUM 19.33</strain>
    </source>
</reference>
<feature type="signal peptide" evidence="2">
    <location>
        <begin position="1"/>
        <end position="18"/>
    </location>
</feature>
<evidence type="ECO:0000256" key="1">
    <source>
        <dbReference type="SAM" id="MobiDB-lite"/>
    </source>
</evidence>
<keyword evidence="4" id="KW-1185">Reference proteome</keyword>
<feature type="chain" id="PRO_5040318901" description="Chitin-binding type-2 domain-containing protein" evidence="2">
    <location>
        <begin position="19"/>
        <end position="346"/>
    </location>
</feature>
<dbReference type="AlphaFoldDB" id="A0A9Q0BAI3"/>
<feature type="compositionally biased region" description="Basic and acidic residues" evidence="1">
    <location>
        <begin position="164"/>
        <end position="191"/>
    </location>
</feature>
<proteinExistence type="predicted"/>
<dbReference type="EMBL" id="JAGIXG020000107">
    <property type="protein sequence ID" value="KAI6777771.1"/>
    <property type="molecule type" value="Genomic_DNA"/>
</dbReference>
<sequence>MPGKIPILTAALVGLTHAQEWFWVPPGLTGTFCNGLSRPDWDECEAKYVDDLINTELHIGPDFGDGVTFTYENCEMKYVQCTSSGYEWVEENPALFAGLKRQCGALDAAGVQRQGDLCLVVQDPKNPLTGDEARKRETTKQGELVTQPAWPASQEESDESGDGGSDKDNSKRAHPRDMGVARDLVEESASLERRQECSGGGTCYSYDQSGFAVNIRGPREYVCNDVLPNGGSCSKTRSVTVTETYTVGLDVTAGLKDAVDIGASFSSEYSEAVETSLRTTITIDCPDNGSGYIVWYPLMQVSSGQCNKGTCSGGYCLGDEFDYCTIRRPTQPSEGTLSGEYDYICI</sequence>
<name>A0A9Q0BAI3_9HYPO</name>